<evidence type="ECO:0000259" key="12">
    <source>
        <dbReference type="PROSITE" id="PS51217"/>
    </source>
</evidence>
<dbReference type="EC" id="5.6.2.4" evidence="8"/>
<dbReference type="EMBL" id="CP034234">
    <property type="protein sequence ID" value="AZK43970.1"/>
    <property type="molecule type" value="Genomic_DNA"/>
</dbReference>
<dbReference type="Proteomes" id="UP000278804">
    <property type="component" value="Chromosome"/>
</dbReference>
<dbReference type="Pfam" id="PF00580">
    <property type="entry name" value="UvrD-helicase"/>
    <property type="match status" value="1"/>
</dbReference>
<dbReference type="GO" id="GO:0003677">
    <property type="term" value="F:DNA binding"/>
    <property type="evidence" value="ECO:0007669"/>
    <property type="project" value="InterPro"/>
</dbReference>
<reference evidence="13 14" key="1">
    <citation type="journal article" date="2020" name="Int. J. Syst. Evol. Microbiol.">
        <title>Description of Erysipelothrix piscisicarius sp. nov., an emergent fish pathogen, and assessment of virulence using a tiger barb (Puntigrus tetrazona) infection model.</title>
        <authorList>
            <person name="Pomaranski E.K."/>
            <person name="Griffin M.J."/>
            <person name="Camus A.C."/>
            <person name="Armwood A.R."/>
            <person name="Shelley J."/>
            <person name="Waldbieser G.C."/>
            <person name="LaFrentz B.R."/>
            <person name="Garcia J.C."/>
            <person name="Yanong R."/>
            <person name="Soto E."/>
        </authorList>
    </citation>
    <scope>NUCLEOTIDE SEQUENCE [LARGE SCALE GENOMIC DNA]</scope>
    <source>
        <strain evidence="13 14">15TAL0474</strain>
    </source>
</reference>
<feature type="binding site" evidence="10">
    <location>
        <begin position="26"/>
        <end position="33"/>
    </location>
    <ligand>
        <name>ATP</name>
        <dbReference type="ChEBI" id="CHEBI:30616"/>
    </ligand>
</feature>
<comment type="similarity">
    <text evidence="1">Belongs to the helicase family. UvrD subfamily.</text>
</comment>
<dbReference type="PANTHER" id="PTHR11070">
    <property type="entry name" value="UVRD / RECB / PCRA DNA HELICASE FAMILY MEMBER"/>
    <property type="match status" value="1"/>
</dbReference>
<dbReference type="GO" id="GO:0033202">
    <property type="term" value="C:DNA helicase complex"/>
    <property type="evidence" value="ECO:0007669"/>
    <property type="project" value="TreeGrafter"/>
</dbReference>
<evidence type="ECO:0000256" key="4">
    <source>
        <dbReference type="ARBA" id="ARBA00022806"/>
    </source>
</evidence>
<dbReference type="PROSITE" id="PS51217">
    <property type="entry name" value="UVRD_HELICASE_CTER"/>
    <property type="match status" value="1"/>
</dbReference>
<dbReference type="Pfam" id="PF13361">
    <property type="entry name" value="UvrD_C"/>
    <property type="match status" value="1"/>
</dbReference>
<feature type="domain" description="UvrD-like helicase C-terminal" evidence="12">
    <location>
        <begin position="285"/>
        <end position="550"/>
    </location>
</feature>
<gene>
    <name evidence="13" type="ORF">EEI45_03555</name>
</gene>
<evidence type="ECO:0000256" key="1">
    <source>
        <dbReference type="ARBA" id="ARBA00009922"/>
    </source>
</evidence>
<dbReference type="SUPFAM" id="SSF52540">
    <property type="entry name" value="P-loop containing nucleoside triphosphate hydrolases"/>
    <property type="match status" value="1"/>
</dbReference>
<comment type="catalytic activity">
    <reaction evidence="9">
        <text>ATP + H2O = ADP + phosphate + H(+)</text>
        <dbReference type="Rhea" id="RHEA:13065"/>
        <dbReference type="ChEBI" id="CHEBI:15377"/>
        <dbReference type="ChEBI" id="CHEBI:15378"/>
        <dbReference type="ChEBI" id="CHEBI:30616"/>
        <dbReference type="ChEBI" id="CHEBI:43474"/>
        <dbReference type="ChEBI" id="CHEBI:456216"/>
        <dbReference type="EC" id="5.6.2.4"/>
    </reaction>
</comment>
<dbReference type="GO" id="GO:0005524">
    <property type="term" value="F:ATP binding"/>
    <property type="evidence" value="ECO:0007669"/>
    <property type="project" value="UniProtKB-UniRule"/>
</dbReference>
<keyword evidence="6" id="KW-0413">Isomerase</keyword>
<dbReference type="GO" id="GO:0000725">
    <property type="term" value="P:recombinational repair"/>
    <property type="evidence" value="ECO:0007669"/>
    <property type="project" value="TreeGrafter"/>
</dbReference>
<dbReference type="InterPro" id="IPR027417">
    <property type="entry name" value="P-loop_NTPase"/>
</dbReference>
<sequence>MDYIQGLNKEQKEAVLTKAKHVRVIAGAGSGKTRVLTTRIVHLITDLGYYPSKICAITFTNKAANEMKGRMEAMLPEAIRVHTSTIHSLCVRIIREEYEALNLVRNFTILDTSDQQAVMREAYKQFDYDRKDISFREALTYISNNKFAGVDVAQAERMAGSNYHEQKKVNLYLFYVNRLHELFALDFDDLLLEVNRLFKENLEVRDKWRRRFDVVLVDEFQDVDHVQYGIVDALVGDENQLYVVGDPDQTIYTWRGANVDFIIDFNKKYPDSETITLNQNYRSTQHILDSANTLIKNNKNRPDKALYANKESEFPVQYATLDDGDAEAFWVANRMLELHDEGHSYLDMAVLYRSNYLSRALEKVLMARRIPYVIYGGLRFYDQAEIKDMMSYLRMITHGDDLALRRSIAMPRRGIGEKTLDTIMFQARERGMTMYESMLYDVHHQQATPKIRNYVMMIEDFREMAQEASIETIMQYVLKRSGLREHFEKIQELERVESLKELIGDALTFQENYENPSLEEYIQMVSLYGDKSEVVEGEYVRLMTVHAAKGLEFENVFIMGLVDNIFPNKNSIQEGSGGIQEERRLMYVAITRAKERLFLSNNIGYNFVAGGYARASRFIKEMHLDEKPSRLETTPTITRSEVQDTISSFEKAEGLTKLKKKIKFKSGDQVVHDDFGEGIVIRVEDDTIKIAFNFPHGTKVISRKYAGIRLKGDMS</sequence>
<evidence type="ECO:0000259" key="11">
    <source>
        <dbReference type="PROSITE" id="PS51198"/>
    </source>
</evidence>
<keyword evidence="14" id="KW-1185">Reference proteome</keyword>
<dbReference type="PANTHER" id="PTHR11070:SF48">
    <property type="entry name" value="ATP-DEPENDENT HELICASE_NUCLEASE SUBUNIT A"/>
    <property type="match status" value="1"/>
</dbReference>
<dbReference type="Gene3D" id="3.40.50.300">
    <property type="entry name" value="P-loop containing nucleotide triphosphate hydrolases"/>
    <property type="match status" value="2"/>
</dbReference>
<dbReference type="CDD" id="cd18807">
    <property type="entry name" value="SF1_C_UvrD"/>
    <property type="match status" value="1"/>
</dbReference>
<feature type="domain" description="UvrD-like helicase ATP-binding" evidence="11">
    <location>
        <begin position="5"/>
        <end position="284"/>
    </location>
</feature>
<dbReference type="GO" id="GO:0043138">
    <property type="term" value="F:3'-5' DNA helicase activity"/>
    <property type="evidence" value="ECO:0007669"/>
    <property type="project" value="UniProtKB-EC"/>
</dbReference>
<evidence type="ECO:0000256" key="3">
    <source>
        <dbReference type="ARBA" id="ARBA00022801"/>
    </source>
</evidence>
<dbReference type="GO" id="GO:0005829">
    <property type="term" value="C:cytosol"/>
    <property type="evidence" value="ECO:0007669"/>
    <property type="project" value="TreeGrafter"/>
</dbReference>
<name>A0A3S8RLY5_9FIRM</name>
<evidence type="ECO:0000256" key="10">
    <source>
        <dbReference type="PROSITE-ProRule" id="PRU00560"/>
    </source>
</evidence>
<dbReference type="Gene3D" id="1.10.486.10">
    <property type="entry name" value="PCRA, domain 4"/>
    <property type="match status" value="1"/>
</dbReference>
<keyword evidence="2 10" id="KW-0547">Nucleotide-binding</keyword>
<keyword evidence="3 10" id="KW-0378">Hydrolase</keyword>
<evidence type="ECO:0000256" key="6">
    <source>
        <dbReference type="ARBA" id="ARBA00023235"/>
    </source>
</evidence>
<evidence type="ECO:0000256" key="8">
    <source>
        <dbReference type="ARBA" id="ARBA00034808"/>
    </source>
</evidence>
<dbReference type="AlphaFoldDB" id="A0A3S8RLY5"/>
<dbReference type="CDD" id="cd17932">
    <property type="entry name" value="DEXQc_UvrD"/>
    <property type="match status" value="1"/>
</dbReference>
<evidence type="ECO:0000256" key="5">
    <source>
        <dbReference type="ARBA" id="ARBA00022840"/>
    </source>
</evidence>
<dbReference type="InterPro" id="IPR013986">
    <property type="entry name" value="DExx_box_DNA_helicase_dom_sf"/>
</dbReference>
<evidence type="ECO:0000313" key="13">
    <source>
        <dbReference type="EMBL" id="AZK43970.1"/>
    </source>
</evidence>
<dbReference type="KEGG" id="eri:EEI45_03555"/>
<dbReference type="InterPro" id="IPR014017">
    <property type="entry name" value="DNA_helicase_UvrD-like_C"/>
</dbReference>
<dbReference type="PROSITE" id="PS51198">
    <property type="entry name" value="UVRD_HELICASE_ATP_BIND"/>
    <property type="match status" value="1"/>
</dbReference>
<dbReference type="Gene3D" id="1.10.10.160">
    <property type="match status" value="1"/>
</dbReference>
<organism evidence="13 14">
    <name type="scientific">Erysipelothrix piscisicarius</name>
    <dbReference type="NCBI Taxonomy" id="2485784"/>
    <lineage>
        <taxon>Bacteria</taxon>
        <taxon>Bacillati</taxon>
        <taxon>Bacillota</taxon>
        <taxon>Erysipelotrichia</taxon>
        <taxon>Erysipelotrichales</taxon>
        <taxon>Erysipelotrichaceae</taxon>
        <taxon>Erysipelothrix</taxon>
    </lineage>
</organism>
<evidence type="ECO:0000256" key="2">
    <source>
        <dbReference type="ARBA" id="ARBA00022741"/>
    </source>
</evidence>
<dbReference type="RefSeq" id="WP_125164173.1">
    <property type="nucleotide sequence ID" value="NZ_CP034234.1"/>
</dbReference>
<dbReference type="InterPro" id="IPR014016">
    <property type="entry name" value="UvrD-like_ATP-bd"/>
</dbReference>
<dbReference type="InterPro" id="IPR000212">
    <property type="entry name" value="DNA_helicase_UvrD/REP"/>
</dbReference>
<evidence type="ECO:0000256" key="9">
    <source>
        <dbReference type="ARBA" id="ARBA00048988"/>
    </source>
</evidence>
<protein>
    <recommendedName>
        <fullName evidence="8">DNA 3'-5' helicase</fullName>
        <ecNumber evidence="8">5.6.2.4</ecNumber>
    </recommendedName>
</protein>
<evidence type="ECO:0000313" key="14">
    <source>
        <dbReference type="Proteomes" id="UP000278804"/>
    </source>
</evidence>
<keyword evidence="4 10" id="KW-0347">Helicase</keyword>
<evidence type="ECO:0000256" key="7">
    <source>
        <dbReference type="ARBA" id="ARBA00034617"/>
    </source>
</evidence>
<dbReference type="GO" id="GO:0016887">
    <property type="term" value="F:ATP hydrolysis activity"/>
    <property type="evidence" value="ECO:0007669"/>
    <property type="project" value="RHEA"/>
</dbReference>
<accession>A0A3S8RLY5</accession>
<comment type="catalytic activity">
    <reaction evidence="7">
        <text>Couples ATP hydrolysis with the unwinding of duplex DNA by translocating in the 3'-5' direction.</text>
        <dbReference type="EC" id="5.6.2.4"/>
    </reaction>
</comment>
<keyword evidence="5 10" id="KW-0067">ATP-binding</keyword>
<proteinExistence type="inferred from homology"/>